<comment type="similarity">
    <text evidence="3">Belongs to the elongation factor P family.</text>
</comment>
<dbReference type="GO" id="GO:0005829">
    <property type="term" value="C:cytosol"/>
    <property type="evidence" value="ECO:0007669"/>
    <property type="project" value="UniProtKB-ARBA"/>
</dbReference>
<comment type="subcellular location">
    <subcellularLocation>
        <location evidence="1">Cytoplasm</location>
    </subcellularLocation>
</comment>
<dbReference type="CDD" id="cd04470">
    <property type="entry name" value="S1_EF-P_repeat_1"/>
    <property type="match status" value="1"/>
</dbReference>
<dbReference type="InterPro" id="IPR008991">
    <property type="entry name" value="Translation_prot_SH3-like_sf"/>
</dbReference>
<dbReference type="GO" id="GO:0003746">
    <property type="term" value="F:translation elongation factor activity"/>
    <property type="evidence" value="ECO:0007669"/>
    <property type="project" value="UniProtKB-KW"/>
</dbReference>
<dbReference type="UniPathway" id="UPA00345"/>
<evidence type="ECO:0000256" key="3">
    <source>
        <dbReference type="ARBA" id="ARBA00009479"/>
    </source>
</evidence>
<evidence type="ECO:0000259" key="8">
    <source>
        <dbReference type="SMART" id="SM01185"/>
    </source>
</evidence>
<gene>
    <name evidence="9" type="ORF">S06H3_26000</name>
</gene>
<organism evidence="9">
    <name type="scientific">marine sediment metagenome</name>
    <dbReference type="NCBI Taxonomy" id="412755"/>
    <lineage>
        <taxon>unclassified sequences</taxon>
        <taxon>metagenomes</taxon>
        <taxon>ecological metagenomes</taxon>
    </lineage>
</organism>
<dbReference type="FunFam" id="2.40.50.140:FF:000009">
    <property type="entry name" value="Elongation factor P"/>
    <property type="match status" value="1"/>
</dbReference>
<evidence type="ECO:0000313" key="9">
    <source>
        <dbReference type="EMBL" id="GAI25693.1"/>
    </source>
</evidence>
<accession>X1M2V9</accession>
<evidence type="ECO:0000256" key="2">
    <source>
        <dbReference type="ARBA" id="ARBA00004815"/>
    </source>
</evidence>
<name>X1M2V9_9ZZZZ</name>
<evidence type="ECO:0000256" key="1">
    <source>
        <dbReference type="ARBA" id="ARBA00004496"/>
    </source>
</evidence>
<reference evidence="9" key="1">
    <citation type="journal article" date="2014" name="Front. Microbiol.">
        <title>High frequency of phylogenetically diverse reductive dehalogenase-homologous genes in deep subseafloor sedimentary metagenomes.</title>
        <authorList>
            <person name="Kawai M."/>
            <person name="Futagami T."/>
            <person name="Toyoda A."/>
            <person name="Takaki Y."/>
            <person name="Nishi S."/>
            <person name="Hori S."/>
            <person name="Arai W."/>
            <person name="Tsubouchi T."/>
            <person name="Morono Y."/>
            <person name="Uchiyama I."/>
            <person name="Ito T."/>
            <person name="Fujiyama A."/>
            <person name="Inagaki F."/>
            <person name="Takami H."/>
        </authorList>
    </citation>
    <scope>NUCLEOTIDE SEQUENCE</scope>
    <source>
        <strain evidence="9">Expedition CK06-06</strain>
    </source>
</reference>
<feature type="domain" description="Elongation factor P C-terminal" evidence="7">
    <location>
        <begin position="129"/>
        <end position="184"/>
    </location>
</feature>
<dbReference type="InterPro" id="IPR015365">
    <property type="entry name" value="Elong-fact-P_C"/>
</dbReference>
<keyword evidence="4" id="KW-0963">Cytoplasm</keyword>
<dbReference type="NCBIfam" id="NF001810">
    <property type="entry name" value="PRK00529.1"/>
    <property type="match status" value="1"/>
</dbReference>
<evidence type="ECO:0000259" key="7">
    <source>
        <dbReference type="SMART" id="SM00841"/>
    </source>
</evidence>
<dbReference type="InterPro" id="IPR014722">
    <property type="entry name" value="Rib_uL2_dom2"/>
</dbReference>
<dbReference type="InterPro" id="IPR011768">
    <property type="entry name" value="Transl_elongation_fac_P"/>
</dbReference>
<dbReference type="InterPro" id="IPR013185">
    <property type="entry name" value="Transl_elong_KOW-like"/>
</dbReference>
<dbReference type="Pfam" id="PF09285">
    <property type="entry name" value="Elong-fact-P_C"/>
    <property type="match status" value="1"/>
</dbReference>
<feature type="domain" description="Translation elongation factor P/YeiP central" evidence="8">
    <location>
        <begin position="67"/>
        <end position="121"/>
    </location>
</feature>
<dbReference type="SMART" id="SM01185">
    <property type="entry name" value="EFP"/>
    <property type="match status" value="1"/>
</dbReference>
<sequence>MIQATKIRKSMLIKMDDMPYIVLKVSHITPGKGRAFVQCVLRGLQSRLSKEVRFRSNDRVEETEIELVEMEYIYFANDEYYFMNLENYEQIAIDADLIGDSAKFLQPNIKVKVELFENKPFGIVLPKTVVLKVIETQAYIKTATAQAQSKPAKLEGSHTCQIPPFVETGDLIKVNTETGEYVERT</sequence>
<keyword evidence="6" id="KW-0648">Protein biosynthesis</keyword>
<comment type="pathway">
    <text evidence="2">Protein biosynthesis; polypeptide chain elongation.</text>
</comment>
<evidence type="ECO:0000256" key="4">
    <source>
        <dbReference type="ARBA" id="ARBA00022490"/>
    </source>
</evidence>
<dbReference type="GO" id="GO:0043043">
    <property type="term" value="P:peptide biosynthetic process"/>
    <property type="evidence" value="ECO:0007669"/>
    <property type="project" value="InterPro"/>
</dbReference>
<dbReference type="SUPFAM" id="SSF50104">
    <property type="entry name" value="Translation proteins SH3-like domain"/>
    <property type="match status" value="1"/>
</dbReference>
<dbReference type="NCBIfam" id="TIGR00038">
    <property type="entry name" value="efp"/>
    <property type="match status" value="1"/>
</dbReference>
<keyword evidence="5" id="KW-0251">Elongation factor</keyword>
<dbReference type="InterPro" id="IPR012340">
    <property type="entry name" value="NA-bd_OB-fold"/>
</dbReference>
<dbReference type="InterPro" id="IPR001059">
    <property type="entry name" value="Transl_elong_P/YeiP_cen"/>
</dbReference>
<dbReference type="SUPFAM" id="SSF50249">
    <property type="entry name" value="Nucleic acid-binding proteins"/>
    <property type="match status" value="2"/>
</dbReference>
<evidence type="ECO:0000256" key="6">
    <source>
        <dbReference type="ARBA" id="ARBA00022917"/>
    </source>
</evidence>
<dbReference type="PANTHER" id="PTHR30053">
    <property type="entry name" value="ELONGATION FACTOR P"/>
    <property type="match status" value="1"/>
</dbReference>
<dbReference type="Gene3D" id="2.30.30.30">
    <property type="match status" value="1"/>
</dbReference>
<dbReference type="AlphaFoldDB" id="X1M2V9"/>
<dbReference type="HAMAP" id="MF_00141">
    <property type="entry name" value="EF_P"/>
    <property type="match status" value="1"/>
</dbReference>
<proteinExistence type="inferred from homology"/>
<dbReference type="Pfam" id="PF01132">
    <property type="entry name" value="EFP"/>
    <property type="match status" value="1"/>
</dbReference>
<dbReference type="SMART" id="SM00841">
    <property type="entry name" value="Elong-fact-P_C"/>
    <property type="match status" value="1"/>
</dbReference>
<evidence type="ECO:0000256" key="5">
    <source>
        <dbReference type="ARBA" id="ARBA00022768"/>
    </source>
</evidence>
<evidence type="ECO:0008006" key="10">
    <source>
        <dbReference type="Google" id="ProtNLM"/>
    </source>
</evidence>
<dbReference type="FunFam" id="2.40.50.140:FF:000004">
    <property type="entry name" value="Elongation factor P"/>
    <property type="match status" value="1"/>
</dbReference>
<dbReference type="Pfam" id="PF08207">
    <property type="entry name" value="EFP_N"/>
    <property type="match status" value="1"/>
</dbReference>
<dbReference type="PANTHER" id="PTHR30053:SF14">
    <property type="entry name" value="TRANSLATION ELONGATION FACTOR KOW-LIKE DOMAIN-CONTAINING PROTEIN"/>
    <property type="match status" value="1"/>
</dbReference>
<dbReference type="Gene3D" id="2.40.50.140">
    <property type="entry name" value="Nucleic acid-binding proteins"/>
    <property type="match status" value="2"/>
</dbReference>
<dbReference type="PIRSF" id="PIRSF005901">
    <property type="entry name" value="EF-P"/>
    <property type="match status" value="1"/>
</dbReference>
<comment type="caution">
    <text evidence="9">The sequence shown here is derived from an EMBL/GenBank/DDBJ whole genome shotgun (WGS) entry which is preliminary data.</text>
</comment>
<dbReference type="InterPro" id="IPR020599">
    <property type="entry name" value="Transl_elong_fac_P/YeiP"/>
</dbReference>
<dbReference type="CDD" id="cd05794">
    <property type="entry name" value="S1_EF-P_repeat_2"/>
    <property type="match status" value="1"/>
</dbReference>
<dbReference type="EMBL" id="BARV01015001">
    <property type="protein sequence ID" value="GAI25693.1"/>
    <property type="molecule type" value="Genomic_DNA"/>
</dbReference>
<protein>
    <recommendedName>
        <fullName evidence="10">Elongation factor P C-terminal domain-containing protein</fullName>
    </recommendedName>
</protein>